<dbReference type="InterPro" id="IPR036736">
    <property type="entry name" value="ACP-like_sf"/>
</dbReference>
<dbReference type="PROSITE" id="PS50075">
    <property type="entry name" value="CARRIER"/>
    <property type="match status" value="1"/>
</dbReference>
<comment type="caution">
    <text evidence="2">The sequence shown here is derived from an EMBL/GenBank/DDBJ whole genome shotgun (WGS) entry which is preliminary data.</text>
</comment>
<keyword evidence="3" id="KW-1185">Reference proteome</keyword>
<dbReference type="RefSeq" id="WP_140989279.1">
    <property type="nucleotide sequence ID" value="NZ_VHIQ01000002.1"/>
</dbReference>
<dbReference type="SUPFAM" id="SSF47336">
    <property type="entry name" value="ACP-like"/>
    <property type="match status" value="1"/>
</dbReference>
<reference evidence="2 3" key="1">
    <citation type="submission" date="2019-06" db="EMBL/GenBank/DDBJ databases">
        <title>Flavobacteriaceae Paucihalobacterium erythroidium CWB-1, complete genome.</title>
        <authorList>
            <person name="Wu S."/>
        </authorList>
    </citation>
    <scope>NUCLEOTIDE SEQUENCE [LARGE SCALE GENOMIC DNA]</scope>
    <source>
        <strain evidence="2 3">CWB-1</strain>
    </source>
</reference>
<evidence type="ECO:0000259" key="1">
    <source>
        <dbReference type="PROSITE" id="PS50075"/>
    </source>
</evidence>
<dbReference type="OrthoDB" id="771003at2"/>
<evidence type="ECO:0000313" key="2">
    <source>
        <dbReference type="EMBL" id="TPV34857.1"/>
    </source>
</evidence>
<dbReference type="AlphaFoldDB" id="A0A506PNR7"/>
<dbReference type="InterPro" id="IPR009081">
    <property type="entry name" value="PP-bd_ACP"/>
</dbReference>
<dbReference type="Pfam" id="PF00550">
    <property type="entry name" value="PP-binding"/>
    <property type="match status" value="1"/>
</dbReference>
<organism evidence="2 3">
    <name type="scientific">Paucihalobacter ruber</name>
    <dbReference type="NCBI Taxonomy" id="2567861"/>
    <lineage>
        <taxon>Bacteria</taxon>
        <taxon>Pseudomonadati</taxon>
        <taxon>Bacteroidota</taxon>
        <taxon>Flavobacteriia</taxon>
        <taxon>Flavobacteriales</taxon>
        <taxon>Flavobacteriaceae</taxon>
        <taxon>Paucihalobacter</taxon>
    </lineage>
</organism>
<dbReference type="Proteomes" id="UP000317332">
    <property type="component" value="Unassembled WGS sequence"/>
</dbReference>
<name>A0A506PNR7_9FLAO</name>
<sequence length="84" mass="9713">MEKTVLIEKLKVIIEPYIQDEDAFKNLTETTDFVKDLKINSANLVDIILDIEDAFDIRLENEDMEQMLNVKAAIEIVQSKQNSK</sequence>
<feature type="domain" description="Carrier" evidence="1">
    <location>
        <begin position="1"/>
        <end position="81"/>
    </location>
</feature>
<gene>
    <name evidence="2" type="ORF">FJ651_04810</name>
</gene>
<dbReference type="EMBL" id="VHIQ01000002">
    <property type="protein sequence ID" value="TPV34857.1"/>
    <property type="molecule type" value="Genomic_DNA"/>
</dbReference>
<proteinExistence type="predicted"/>
<evidence type="ECO:0000313" key="3">
    <source>
        <dbReference type="Proteomes" id="UP000317332"/>
    </source>
</evidence>
<protein>
    <submittedName>
        <fullName evidence="2">Acyl carrier protein</fullName>
    </submittedName>
</protein>
<dbReference type="Gene3D" id="1.10.1200.10">
    <property type="entry name" value="ACP-like"/>
    <property type="match status" value="1"/>
</dbReference>
<accession>A0A506PNR7</accession>